<name>A0A1T4LC00_9FIRM</name>
<dbReference type="AlphaFoldDB" id="A0A1T4LC00"/>
<evidence type="ECO:0000259" key="3">
    <source>
        <dbReference type="PROSITE" id="PS51272"/>
    </source>
</evidence>
<reference evidence="5" key="1">
    <citation type="submission" date="2017-02" db="EMBL/GenBank/DDBJ databases">
        <authorList>
            <person name="Varghese N."/>
            <person name="Submissions S."/>
        </authorList>
    </citation>
    <scope>NUCLEOTIDE SEQUENCE [LARGE SCALE GENOMIC DNA]</scope>
    <source>
        <strain evidence="5">DSM 16521</strain>
    </source>
</reference>
<feature type="signal peptide" evidence="2">
    <location>
        <begin position="1"/>
        <end position="22"/>
    </location>
</feature>
<keyword evidence="1" id="KW-0677">Repeat</keyword>
<evidence type="ECO:0000313" key="5">
    <source>
        <dbReference type="Proteomes" id="UP000189933"/>
    </source>
</evidence>
<accession>A0A1T4LC00</accession>
<dbReference type="EMBL" id="FUXM01000001">
    <property type="protein sequence ID" value="SJZ52057.1"/>
    <property type="molecule type" value="Genomic_DNA"/>
</dbReference>
<protein>
    <submittedName>
        <fullName evidence="4">S-layer homology domain-containing protein</fullName>
    </submittedName>
</protein>
<dbReference type="OrthoDB" id="1864276at2"/>
<organism evidence="4 5">
    <name type="scientific">Carboxydocella sporoproducens DSM 16521</name>
    <dbReference type="NCBI Taxonomy" id="1121270"/>
    <lineage>
        <taxon>Bacteria</taxon>
        <taxon>Bacillati</taxon>
        <taxon>Bacillota</taxon>
        <taxon>Clostridia</taxon>
        <taxon>Eubacteriales</taxon>
        <taxon>Clostridiales Family XVI. Incertae Sedis</taxon>
        <taxon>Carboxydocella</taxon>
    </lineage>
</organism>
<proteinExistence type="predicted"/>
<dbReference type="Pfam" id="PF00395">
    <property type="entry name" value="SLH"/>
    <property type="match status" value="2"/>
</dbReference>
<dbReference type="Proteomes" id="UP000189933">
    <property type="component" value="Unassembled WGS sequence"/>
</dbReference>
<dbReference type="PROSITE" id="PS51272">
    <property type="entry name" value="SLH"/>
    <property type="match status" value="2"/>
</dbReference>
<evidence type="ECO:0000256" key="1">
    <source>
        <dbReference type="ARBA" id="ARBA00022737"/>
    </source>
</evidence>
<feature type="domain" description="SLH" evidence="3">
    <location>
        <begin position="22"/>
        <end position="85"/>
    </location>
</feature>
<feature type="chain" id="PRO_5012572039" evidence="2">
    <location>
        <begin position="23"/>
        <end position="271"/>
    </location>
</feature>
<dbReference type="RefSeq" id="WP_078664280.1">
    <property type="nucleotide sequence ID" value="NZ_FUXM01000001.1"/>
</dbReference>
<gene>
    <name evidence="4" type="ORF">SAMN02745885_00128</name>
</gene>
<evidence type="ECO:0000256" key="2">
    <source>
        <dbReference type="SAM" id="SignalP"/>
    </source>
</evidence>
<dbReference type="InterPro" id="IPR001119">
    <property type="entry name" value="SLH_dom"/>
</dbReference>
<keyword evidence="2" id="KW-0732">Signal</keyword>
<sequence>MKKTIVTFVTAAVLAVPSLSFAAETQFSDITNHPAAPYIQFMQSKGMVKGTGNGQFHPDMKMDLKHLNRLLTRVSGKEASLTMTHRVAVIKGIVDLFGLNSAAEALTAEETTALLSAYNDQQDIPDADRKAVAYLVQQGVLVPAEENNQLRPHQEITRAEAVTLLAKLAQKNLITLNNSPELADKMMDAKQTSMNMKQGMMKEKMAKMMAEQQTRIMQMEKMLSTMNGEQKEKMMQLIKDMKAMMAEMKMMMAESGMMGQTGQPHPTGHKM</sequence>
<feature type="domain" description="SLH" evidence="3">
    <location>
        <begin position="115"/>
        <end position="179"/>
    </location>
</feature>
<keyword evidence="5" id="KW-1185">Reference proteome</keyword>
<evidence type="ECO:0000313" key="4">
    <source>
        <dbReference type="EMBL" id="SJZ52057.1"/>
    </source>
</evidence>